<proteinExistence type="predicted"/>
<protein>
    <submittedName>
        <fullName evidence="2">Uncharacterized protein</fullName>
    </submittedName>
</protein>
<dbReference type="AlphaFoldDB" id="A0A7W7K153"/>
<keyword evidence="1" id="KW-0812">Transmembrane</keyword>
<keyword evidence="1" id="KW-0472">Membrane</keyword>
<evidence type="ECO:0000313" key="3">
    <source>
        <dbReference type="Proteomes" id="UP000575241"/>
    </source>
</evidence>
<evidence type="ECO:0000256" key="1">
    <source>
        <dbReference type="SAM" id="Phobius"/>
    </source>
</evidence>
<feature type="transmembrane region" description="Helical" evidence="1">
    <location>
        <begin position="21"/>
        <end position="40"/>
    </location>
</feature>
<evidence type="ECO:0000313" key="2">
    <source>
        <dbReference type="EMBL" id="MBB4839122.1"/>
    </source>
</evidence>
<dbReference type="Proteomes" id="UP000575241">
    <property type="component" value="Unassembled WGS sequence"/>
</dbReference>
<dbReference type="RefSeq" id="WP_184166724.1">
    <property type="nucleotide sequence ID" value="NZ_JACHLN010000002.1"/>
</dbReference>
<gene>
    <name evidence="2" type="ORF">HNP52_002191</name>
</gene>
<keyword evidence="1" id="KW-1133">Transmembrane helix</keyword>
<name>A0A7W7K153_9SPHN</name>
<feature type="transmembrane region" description="Helical" evidence="1">
    <location>
        <begin position="87"/>
        <end position="108"/>
    </location>
</feature>
<dbReference type="EMBL" id="JACHLN010000002">
    <property type="protein sequence ID" value="MBB4839122.1"/>
    <property type="molecule type" value="Genomic_DNA"/>
</dbReference>
<feature type="transmembrane region" description="Helical" evidence="1">
    <location>
        <begin position="46"/>
        <end position="66"/>
    </location>
</feature>
<accession>A0A7W7K153</accession>
<keyword evidence="3" id="KW-1185">Reference proteome</keyword>
<reference evidence="2 3" key="1">
    <citation type="submission" date="2020-08" db="EMBL/GenBank/DDBJ databases">
        <title>Functional genomics of gut bacteria from endangered species of beetles.</title>
        <authorList>
            <person name="Carlos-Shanley C."/>
        </authorList>
    </citation>
    <scope>NUCLEOTIDE SEQUENCE [LARGE SCALE GENOMIC DNA]</scope>
    <source>
        <strain evidence="2 3">S00224</strain>
    </source>
</reference>
<organism evidence="2 3">
    <name type="scientific">Sphingomonas kyeonggiensis</name>
    <dbReference type="NCBI Taxonomy" id="1268553"/>
    <lineage>
        <taxon>Bacteria</taxon>
        <taxon>Pseudomonadati</taxon>
        <taxon>Pseudomonadota</taxon>
        <taxon>Alphaproteobacteria</taxon>
        <taxon>Sphingomonadales</taxon>
        <taxon>Sphingomonadaceae</taxon>
        <taxon>Sphingomonas</taxon>
    </lineage>
</organism>
<sequence length="114" mass="12196">MSEIEEELVEAGDGETLLYDYFKHLTSLCIVSLGGVLALVSGGKNLPPNAVIAVLLVLALAGLLSFSGAGEIVRARFQRRPVHKSLNLCRIAAPVLLSVGVGMFVYLFTRTLQP</sequence>
<comment type="caution">
    <text evidence="2">The sequence shown here is derived from an EMBL/GenBank/DDBJ whole genome shotgun (WGS) entry which is preliminary data.</text>
</comment>